<feature type="domain" description="Alcohol dehydrogenase-like C-terminal" evidence="5">
    <location>
        <begin position="197"/>
        <end position="293"/>
    </location>
</feature>
<protein>
    <submittedName>
        <fullName evidence="7">Sorbitol dehydrogenase</fullName>
    </submittedName>
</protein>
<dbReference type="Pfam" id="PF00107">
    <property type="entry name" value="ADH_zinc_N"/>
    <property type="match status" value="1"/>
</dbReference>
<dbReference type="InterPro" id="IPR013149">
    <property type="entry name" value="ADH-like_C"/>
</dbReference>
<dbReference type="SUPFAM" id="SSF51735">
    <property type="entry name" value="NAD(P)-binding Rossmann-fold domains"/>
    <property type="match status" value="1"/>
</dbReference>
<feature type="domain" description="Alcohol dehydrogenase-like N-terminal" evidence="6">
    <location>
        <begin position="31"/>
        <end position="155"/>
    </location>
</feature>
<dbReference type="PROSITE" id="PS00059">
    <property type="entry name" value="ADH_ZINC"/>
    <property type="match status" value="1"/>
</dbReference>
<gene>
    <name evidence="7" type="ORF">BSU04_20385</name>
</gene>
<evidence type="ECO:0000256" key="1">
    <source>
        <dbReference type="ARBA" id="ARBA00022723"/>
    </source>
</evidence>
<dbReference type="PANTHER" id="PTHR43401">
    <property type="entry name" value="L-THREONINE 3-DEHYDROGENASE"/>
    <property type="match status" value="1"/>
</dbReference>
<dbReference type="InterPro" id="IPR011032">
    <property type="entry name" value="GroES-like_sf"/>
</dbReference>
<keyword evidence="3" id="KW-0560">Oxidoreductase</keyword>
<evidence type="ECO:0000313" key="8">
    <source>
        <dbReference type="Proteomes" id="UP000214720"/>
    </source>
</evidence>
<evidence type="ECO:0000256" key="4">
    <source>
        <dbReference type="RuleBase" id="RU361277"/>
    </source>
</evidence>
<dbReference type="Gene3D" id="3.90.180.10">
    <property type="entry name" value="Medium-chain alcohol dehydrogenases, catalytic domain"/>
    <property type="match status" value="1"/>
</dbReference>
<sequence length="369" mass="39947">MRKMVKASVKVDVEKVEIREFERPSIPSAAALLRVESAGVGGSDPELYRKPNHAPIIMGHENVGTIDEIGAEAQARWKVKVGDRVALHEYLPCWNCEWCLKGDFRLCMEVDFFNVKDRLNTLRFGMSSCNIAPHLWGGYAEYMYMPINTVMHKIPADMPASHATLAVPFGNGVQWAVRDGGAGPGKTVLVFGPGQQGLGCVLAAKEAGSKTVILAGLTRDRSRLDLALRLGADFAINVEEDDLKKRVMEITLGRGVDVVVDTTSDPSGEIAQSSIAMSAKGATLSLNGLGQSVSIGEIKRRYLTIRAPRGRSYQAAETALGYIGSGKYPIDEVCSHNYGLHQVDTAIKASAGKLIADAVHVTVDPWLQE</sequence>
<comment type="caution">
    <text evidence="7">The sequence shown here is derived from an EMBL/GenBank/DDBJ whole genome shotgun (WGS) entry which is preliminary data.</text>
</comment>
<evidence type="ECO:0000256" key="3">
    <source>
        <dbReference type="ARBA" id="ARBA00023002"/>
    </source>
</evidence>
<accession>A0A226X114</accession>
<name>A0A226X114_CABSO</name>
<keyword evidence="1 4" id="KW-0479">Metal-binding</keyword>
<dbReference type="RefSeq" id="WP_089162171.1">
    <property type="nucleotide sequence ID" value="NZ_MTHB01000119.1"/>
</dbReference>
<dbReference type="Pfam" id="PF08240">
    <property type="entry name" value="ADH_N"/>
    <property type="match status" value="1"/>
</dbReference>
<reference evidence="8" key="1">
    <citation type="submission" date="2017-01" db="EMBL/GenBank/DDBJ databases">
        <title>Genome Analysis of Deinococcus marmoris KOPRI26562.</title>
        <authorList>
            <person name="Kim J.H."/>
            <person name="Oh H.-M."/>
        </authorList>
    </citation>
    <scope>NUCLEOTIDE SEQUENCE [LARGE SCALE GENOMIC DNA]</scope>
    <source>
        <strain evidence="8">PAMC 26633</strain>
    </source>
</reference>
<dbReference type="SUPFAM" id="SSF50129">
    <property type="entry name" value="GroES-like"/>
    <property type="match status" value="1"/>
</dbReference>
<dbReference type="InterPro" id="IPR002328">
    <property type="entry name" value="ADH_Zn_CS"/>
</dbReference>
<comment type="cofactor">
    <cofactor evidence="4">
        <name>Zn(2+)</name>
        <dbReference type="ChEBI" id="CHEBI:29105"/>
    </cofactor>
</comment>
<dbReference type="InterPro" id="IPR050129">
    <property type="entry name" value="Zn_alcohol_dh"/>
</dbReference>
<evidence type="ECO:0000313" key="7">
    <source>
        <dbReference type="EMBL" id="OXC76717.1"/>
    </source>
</evidence>
<evidence type="ECO:0000256" key="2">
    <source>
        <dbReference type="ARBA" id="ARBA00022833"/>
    </source>
</evidence>
<dbReference type="AlphaFoldDB" id="A0A226X114"/>
<dbReference type="OrthoDB" id="5484143at2"/>
<dbReference type="InterPro" id="IPR036291">
    <property type="entry name" value="NAD(P)-bd_dom_sf"/>
</dbReference>
<dbReference type="GO" id="GO:0016491">
    <property type="term" value="F:oxidoreductase activity"/>
    <property type="evidence" value="ECO:0007669"/>
    <property type="project" value="UniProtKB-KW"/>
</dbReference>
<evidence type="ECO:0000259" key="6">
    <source>
        <dbReference type="Pfam" id="PF08240"/>
    </source>
</evidence>
<dbReference type="Proteomes" id="UP000214720">
    <property type="component" value="Unassembled WGS sequence"/>
</dbReference>
<dbReference type="Gene3D" id="3.40.50.720">
    <property type="entry name" value="NAD(P)-binding Rossmann-like Domain"/>
    <property type="match status" value="1"/>
</dbReference>
<evidence type="ECO:0000259" key="5">
    <source>
        <dbReference type="Pfam" id="PF00107"/>
    </source>
</evidence>
<dbReference type="InterPro" id="IPR013154">
    <property type="entry name" value="ADH-like_N"/>
</dbReference>
<dbReference type="EMBL" id="MTHB01000119">
    <property type="protein sequence ID" value="OXC76717.1"/>
    <property type="molecule type" value="Genomic_DNA"/>
</dbReference>
<keyword evidence="2 4" id="KW-0862">Zinc</keyword>
<organism evidence="7 8">
    <name type="scientific">Caballeronia sordidicola</name>
    <name type="common">Burkholderia sordidicola</name>
    <dbReference type="NCBI Taxonomy" id="196367"/>
    <lineage>
        <taxon>Bacteria</taxon>
        <taxon>Pseudomonadati</taxon>
        <taxon>Pseudomonadota</taxon>
        <taxon>Betaproteobacteria</taxon>
        <taxon>Burkholderiales</taxon>
        <taxon>Burkholderiaceae</taxon>
        <taxon>Caballeronia</taxon>
    </lineage>
</organism>
<comment type="similarity">
    <text evidence="4">Belongs to the zinc-containing alcohol dehydrogenase family.</text>
</comment>
<proteinExistence type="inferred from homology"/>
<dbReference type="PANTHER" id="PTHR43401:SF2">
    <property type="entry name" value="L-THREONINE 3-DEHYDROGENASE"/>
    <property type="match status" value="1"/>
</dbReference>
<dbReference type="GO" id="GO:0008270">
    <property type="term" value="F:zinc ion binding"/>
    <property type="evidence" value="ECO:0007669"/>
    <property type="project" value="InterPro"/>
</dbReference>